<evidence type="ECO:0000313" key="2">
    <source>
        <dbReference type="EMBL" id="CAK7934553.1"/>
    </source>
</evidence>
<proteinExistence type="predicted"/>
<sequence>MGRNNEDEYVTYTIVTCQESTTAPADFAKLKIKCFRGGSAKDWHELSMKFKCLAKRKGWGADQLTVQLLTLIDGELSCEVERIPSESSKDWTYVRRLLP</sequence>
<dbReference type="EMBL" id="CAKLBY020000213">
    <property type="protein sequence ID" value="CAK7934553.1"/>
    <property type="molecule type" value="Genomic_DNA"/>
</dbReference>
<evidence type="ECO:0000313" key="1">
    <source>
        <dbReference type="EMBL" id="CAK7890641.1"/>
    </source>
</evidence>
<dbReference type="AlphaFoldDB" id="A0AAV1ULG8"/>
<reference evidence="2" key="1">
    <citation type="submission" date="2024-01" db="EMBL/GenBank/DDBJ databases">
        <authorList>
            <person name="Webb A."/>
        </authorList>
    </citation>
    <scope>NUCLEOTIDE SEQUENCE</scope>
    <source>
        <strain evidence="2">Pm1</strain>
    </source>
</reference>
<dbReference type="Proteomes" id="UP001162060">
    <property type="component" value="Unassembled WGS sequence"/>
</dbReference>
<dbReference type="EMBL" id="CAKLBY020000001">
    <property type="protein sequence ID" value="CAK7890641.1"/>
    <property type="molecule type" value="Genomic_DNA"/>
</dbReference>
<comment type="caution">
    <text evidence="2">The sequence shown here is derived from an EMBL/GenBank/DDBJ whole genome shotgun (WGS) entry which is preliminary data.</text>
</comment>
<name>A0AAV1ULG8_9STRA</name>
<evidence type="ECO:0000313" key="3">
    <source>
        <dbReference type="Proteomes" id="UP001162060"/>
    </source>
</evidence>
<accession>A0AAV1ULG8</accession>
<organism evidence="2 3">
    <name type="scientific">Peronospora matthiolae</name>
    <dbReference type="NCBI Taxonomy" id="2874970"/>
    <lineage>
        <taxon>Eukaryota</taxon>
        <taxon>Sar</taxon>
        <taxon>Stramenopiles</taxon>
        <taxon>Oomycota</taxon>
        <taxon>Peronosporomycetes</taxon>
        <taxon>Peronosporales</taxon>
        <taxon>Peronosporaceae</taxon>
        <taxon>Peronospora</taxon>
    </lineage>
</organism>
<protein>
    <submittedName>
        <fullName evidence="2">Uncharacterized protein</fullName>
    </submittedName>
</protein>
<gene>
    <name evidence="2" type="ORF">PM001_LOCUS19703</name>
    <name evidence="1" type="ORF">PM001_LOCUS28</name>
</gene>